<dbReference type="NCBIfam" id="TIGR00932">
    <property type="entry name" value="2a37"/>
    <property type="match status" value="1"/>
</dbReference>
<dbReference type="Pfam" id="PF00999">
    <property type="entry name" value="Na_H_Exchanger"/>
    <property type="match status" value="1"/>
</dbReference>
<dbReference type="PROSITE" id="PS51201">
    <property type="entry name" value="RCK_N"/>
    <property type="match status" value="1"/>
</dbReference>
<feature type="transmembrane region" description="Helical" evidence="12">
    <location>
        <begin position="388"/>
        <end position="406"/>
    </location>
</feature>
<comment type="similarity">
    <text evidence="2">Belongs to the monovalent cation:proton antiporter 2 (CPA2) transporter (TC 2.A.37) family.</text>
</comment>
<dbReference type="InterPro" id="IPR006153">
    <property type="entry name" value="Cation/H_exchanger_TM"/>
</dbReference>
<keyword evidence="7" id="KW-0630">Potassium</keyword>
<keyword evidence="9" id="KW-0406">Ion transport</keyword>
<feature type="transmembrane region" description="Helical" evidence="12">
    <location>
        <begin position="323"/>
        <end position="343"/>
    </location>
</feature>
<proteinExistence type="inferred from homology"/>
<keyword evidence="8 12" id="KW-1133">Transmembrane helix</keyword>
<feature type="transmembrane region" description="Helical" evidence="12">
    <location>
        <begin position="82"/>
        <end position="101"/>
    </location>
</feature>
<comment type="subcellular location">
    <subcellularLocation>
        <location evidence="1">Membrane</location>
        <topology evidence="1">Multi-pass membrane protein</topology>
    </subcellularLocation>
</comment>
<evidence type="ECO:0000256" key="7">
    <source>
        <dbReference type="ARBA" id="ARBA00022958"/>
    </source>
</evidence>
<dbReference type="Gene3D" id="1.20.1530.20">
    <property type="match status" value="1"/>
</dbReference>
<dbReference type="PANTHER" id="PTHR46157">
    <property type="entry name" value="K(+) EFFLUX ANTIPORTER 3, CHLOROPLASTIC"/>
    <property type="match status" value="1"/>
</dbReference>
<keyword evidence="6 12" id="KW-0812">Transmembrane</keyword>
<feature type="domain" description="RCK N-terminal" evidence="13">
    <location>
        <begin position="427"/>
        <end position="543"/>
    </location>
</feature>
<feature type="transmembrane region" description="Helical" evidence="12">
    <location>
        <begin position="174"/>
        <end position="197"/>
    </location>
</feature>
<evidence type="ECO:0000256" key="4">
    <source>
        <dbReference type="ARBA" id="ARBA00022449"/>
    </source>
</evidence>
<gene>
    <name evidence="14" type="ORF">GCM10009125_07010</name>
</gene>
<dbReference type="InterPro" id="IPR036291">
    <property type="entry name" value="NAD(P)-bd_dom_sf"/>
</dbReference>
<evidence type="ECO:0000256" key="5">
    <source>
        <dbReference type="ARBA" id="ARBA00022538"/>
    </source>
</evidence>
<feature type="transmembrane region" description="Helical" evidence="12">
    <location>
        <begin position="57"/>
        <end position="76"/>
    </location>
</feature>
<evidence type="ECO:0000256" key="12">
    <source>
        <dbReference type="SAM" id="Phobius"/>
    </source>
</evidence>
<feature type="transmembrane region" description="Helical" evidence="12">
    <location>
        <begin position="209"/>
        <end position="231"/>
    </location>
</feature>
<keyword evidence="10 12" id="KW-0472">Membrane</keyword>
<dbReference type="InterPro" id="IPR003148">
    <property type="entry name" value="RCK_N"/>
</dbReference>
<dbReference type="InterPro" id="IPR038770">
    <property type="entry name" value="Na+/solute_symporter_sf"/>
</dbReference>
<feature type="transmembrane region" description="Helical" evidence="12">
    <location>
        <begin position="141"/>
        <end position="162"/>
    </location>
</feature>
<keyword evidence="15" id="KW-1185">Reference proteome</keyword>
<evidence type="ECO:0000256" key="11">
    <source>
        <dbReference type="SAM" id="MobiDB-lite"/>
    </source>
</evidence>
<keyword evidence="4" id="KW-0050">Antiport</keyword>
<comment type="caution">
    <text evidence="14">The sequence shown here is derived from an EMBL/GenBank/DDBJ whole genome shotgun (WGS) entry which is preliminary data.</text>
</comment>
<feature type="transmembrane region" description="Helical" evidence="12">
    <location>
        <begin position="252"/>
        <end position="276"/>
    </location>
</feature>
<evidence type="ECO:0000256" key="10">
    <source>
        <dbReference type="ARBA" id="ARBA00023136"/>
    </source>
</evidence>
<reference evidence="15" key="1">
    <citation type="journal article" date="2019" name="Int. J. Syst. Evol. Microbiol.">
        <title>The Global Catalogue of Microorganisms (GCM) 10K type strain sequencing project: providing services to taxonomists for standard genome sequencing and annotation.</title>
        <authorList>
            <consortium name="The Broad Institute Genomics Platform"/>
            <consortium name="The Broad Institute Genome Sequencing Center for Infectious Disease"/>
            <person name="Wu L."/>
            <person name="Ma J."/>
        </authorList>
    </citation>
    <scope>NUCLEOTIDE SEQUENCE [LARGE SCALE GENOMIC DNA]</scope>
    <source>
        <strain evidence="15">JCM 16240</strain>
    </source>
</reference>
<evidence type="ECO:0000313" key="14">
    <source>
        <dbReference type="EMBL" id="GAA0220575.1"/>
    </source>
</evidence>
<evidence type="ECO:0000256" key="9">
    <source>
        <dbReference type="ARBA" id="ARBA00023065"/>
    </source>
</evidence>
<name>A0ABP3D120_9BURK</name>
<evidence type="ECO:0000256" key="3">
    <source>
        <dbReference type="ARBA" id="ARBA00022448"/>
    </source>
</evidence>
<feature type="transmembrane region" description="Helical" evidence="12">
    <location>
        <begin position="296"/>
        <end position="316"/>
    </location>
</feature>
<dbReference type="EMBL" id="BAAAFN010000006">
    <property type="protein sequence ID" value="GAA0220575.1"/>
    <property type="molecule type" value="Genomic_DNA"/>
</dbReference>
<dbReference type="Pfam" id="PF02254">
    <property type="entry name" value="TrkA_N"/>
    <property type="match status" value="1"/>
</dbReference>
<accession>A0ABP3D120</accession>
<sequence>MQKATAPSVAFFVTGPLSHREHAMATEGDASQLIGMVTLLGAAVVAVPLFKRAGLGSVLGYLAAGLVIGPYGLSLIADARTILHVAELGVVMFLFIIGLEMKPSHLWNLRGQIFGLGSLQVVLCALLLTGVGVAAGFPWQAAFVGGAGFVLTSTAIVMQVLAERGDILAPRGQRIVSILLFEDLLIVPLLAAVAFLAPAGAVPAAAAPLWQRIGTGLLSLGVLTAAGLWLLNPLFRMLAKAKAREVMTAAALLVVLGAALLMELGGLSMAMGAFVAGVLLSESSFRHQLETDIEPFRGLLLGLFFLGVGMTLDLDVVARDWRFICLGVAALMLTKALCIYAVARLAGSRHAEAVDRATLMAQGGEFAFVLFAEALRLTVISPAMSADMTAIIVLSMAITPLVATILRRRARPEPASLDGVEAPRDLRGNVLIIGFGRVGQIASQSPLARGAELSIIDNDPDVIRNAARYGFKVHFGDGARADVLRAAGARHARVILVCVDDQAAATRIVENARRECPHTRLVVRAFDREHALELVRLDADHVVRETFEAALTMGRQAVLAMGATEQEADELEAEVRGRDAERFALETAGGTFAGRALLLGDIDRIDPPRHGRKRDARPPEDGIA</sequence>
<dbReference type="Gene3D" id="3.40.50.720">
    <property type="entry name" value="NAD(P)-binding Rossmann-like Domain"/>
    <property type="match status" value="1"/>
</dbReference>
<evidence type="ECO:0000313" key="15">
    <source>
        <dbReference type="Proteomes" id="UP001501176"/>
    </source>
</evidence>
<keyword evidence="3" id="KW-0813">Transport</keyword>
<dbReference type="InterPro" id="IPR004771">
    <property type="entry name" value="K/H_exchanger"/>
</dbReference>
<keyword evidence="5" id="KW-0633">Potassium transport</keyword>
<dbReference type="SUPFAM" id="SSF51735">
    <property type="entry name" value="NAD(P)-binding Rossmann-fold domains"/>
    <property type="match status" value="1"/>
</dbReference>
<feature type="transmembrane region" description="Helical" evidence="12">
    <location>
        <begin position="113"/>
        <end position="135"/>
    </location>
</feature>
<evidence type="ECO:0000256" key="6">
    <source>
        <dbReference type="ARBA" id="ARBA00022692"/>
    </source>
</evidence>
<evidence type="ECO:0000256" key="2">
    <source>
        <dbReference type="ARBA" id="ARBA00005551"/>
    </source>
</evidence>
<evidence type="ECO:0000256" key="8">
    <source>
        <dbReference type="ARBA" id="ARBA00022989"/>
    </source>
</evidence>
<protein>
    <submittedName>
        <fullName evidence="14">Monovalent cation:proton antiporter-2 (CPA2) family protein</fullName>
    </submittedName>
</protein>
<dbReference type="PANTHER" id="PTHR46157:SF8">
    <property type="entry name" value="GLUTATHIONE-REGULATED POTASSIUM-EFFLUX SYSTEM PROTEIN"/>
    <property type="match status" value="1"/>
</dbReference>
<dbReference type="Proteomes" id="UP001501176">
    <property type="component" value="Unassembled WGS sequence"/>
</dbReference>
<evidence type="ECO:0000256" key="1">
    <source>
        <dbReference type="ARBA" id="ARBA00004141"/>
    </source>
</evidence>
<organism evidence="14 15">
    <name type="scientific">Castellaniella daejeonensis</name>
    <dbReference type="NCBI Taxonomy" id="659013"/>
    <lineage>
        <taxon>Bacteria</taxon>
        <taxon>Pseudomonadati</taxon>
        <taxon>Pseudomonadota</taxon>
        <taxon>Betaproteobacteria</taxon>
        <taxon>Burkholderiales</taxon>
        <taxon>Alcaligenaceae</taxon>
        <taxon>Castellaniella</taxon>
    </lineage>
</organism>
<feature type="region of interest" description="Disordered" evidence="11">
    <location>
        <begin position="603"/>
        <end position="624"/>
    </location>
</feature>
<feature type="transmembrane region" description="Helical" evidence="12">
    <location>
        <begin position="30"/>
        <end position="50"/>
    </location>
</feature>
<evidence type="ECO:0000259" key="13">
    <source>
        <dbReference type="PROSITE" id="PS51201"/>
    </source>
</evidence>